<feature type="chain" id="PRO_5047469948" evidence="1">
    <location>
        <begin position="37"/>
        <end position="469"/>
    </location>
</feature>
<organism evidence="2 3">
    <name type="scientific">Puccinia triticina</name>
    <dbReference type="NCBI Taxonomy" id="208348"/>
    <lineage>
        <taxon>Eukaryota</taxon>
        <taxon>Fungi</taxon>
        <taxon>Dikarya</taxon>
        <taxon>Basidiomycota</taxon>
        <taxon>Pucciniomycotina</taxon>
        <taxon>Pucciniomycetes</taxon>
        <taxon>Pucciniales</taxon>
        <taxon>Pucciniaceae</taxon>
        <taxon>Puccinia</taxon>
    </lineage>
</organism>
<sequence length="469" mass="54464">MAARPRLNSYKRTAPSRAPFWMLSWLTCLFLKNVQCAFYTDSARTWLPRAQTTQETVSLHDFVPSALSESRPTSDIRTLQPPELDYLNNIVDLVNAPWPESHPFPRDNIDNTLPPPQSVYFQDTFNFAKRPRPESHPIHLGTNTHPPPVQQERQIDLDELGTPVMKKMKTSSGVDDPPFEIVNSKRPGESDRQLVFEAIRSLKKTNGIRLIGNEREGQYKMLEIREDQISNFLFRVEKRGRSLDPFLQIGMVRPPGMEPKEFNRKQQDRRWSAVSLFMKEANNRKKKVWSLYTDRVIPQFENLTKQLEEKISRTYSGSQETYLLDDLERTLQILPVYLFHVDLINTLIPAQEVKTKGATTLQSQRQAAGEQFFKYISELIEHPCLIEGTARRKDRLRLYTKNLGKKNVIPGFYWTIIEKWINSSRTSLASEISTGSNKDELPHTLKYLINEIFSCYVEQFSHKPIITLH</sequence>
<proteinExistence type="predicted"/>
<gene>
    <name evidence="2" type="ORF">PtA15_3A672</name>
</gene>
<evidence type="ECO:0000313" key="3">
    <source>
        <dbReference type="Proteomes" id="UP001164743"/>
    </source>
</evidence>
<evidence type="ECO:0000256" key="1">
    <source>
        <dbReference type="SAM" id="SignalP"/>
    </source>
</evidence>
<evidence type="ECO:0000313" key="2">
    <source>
        <dbReference type="EMBL" id="WAQ83303.1"/>
    </source>
</evidence>
<dbReference type="RefSeq" id="XP_053018858.1">
    <property type="nucleotide sequence ID" value="XM_053167663.1"/>
</dbReference>
<dbReference type="GeneID" id="77808558"/>
<name>A0ABY7CDL4_9BASI</name>
<dbReference type="Proteomes" id="UP001164743">
    <property type="component" value="Chromosome 3A"/>
</dbReference>
<feature type="signal peptide" evidence="1">
    <location>
        <begin position="1"/>
        <end position="36"/>
    </location>
</feature>
<keyword evidence="3" id="KW-1185">Reference proteome</keyword>
<keyword evidence="1" id="KW-0732">Signal</keyword>
<reference evidence="2" key="1">
    <citation type="submission" date="2022-10" db="EMBL/GenBank/DDBJ databases">
        <title>Puccinia triticina Genome sequencing and assembly.</title>
        <authorList>
            <person name="Li C."/>
        </authorList>
    </citation>
    <scope>NUCLEOTIDE SEQUENCE</scope>
    <source>
        <strain evidence="2">Pt15</strain>
    </source>
</reference>
<accession>A0ABY7CDL4</accession>
<protein>
    <submittedName>
        <fullName evidence="2">Uncharacterized protein</fullName>
    </submittedName>
</protein>
<dbReference type="EMBL" id="CP110423">
    <property type="protein sequence ID" value="WAQ83303.1"/>
    <property type="molecule type" value="Genomic_DNA"/>
</dbReference>